<dbReference type="Gene3D" id="3.40.50.1820">
    <property type="entry name" value="alpha/beta hydrolase"/>
    <property type="match status" value="1"/>
</dbReference>
<evidence type="ECO:0000313" key="3">
    <source>
        <dbReference type="EMBL" id="RFU28347.1"/>
    </source>
</evidence>
<dbReference type="OrthoDB" id="190201at2759"/>
<organism evidence="3 4">
    <name type="scientific">Scytalidium lignicola</name>
    <name type="common">Hyphomycete</name>
    <dbReference type="NCBI Taxonomy" id="5539"/>
    <lineage>
        <taxon>Eukaryota</taxon>
        <taxon>Fungi</taxon>
        <taxon>Dikarya</taxon>
        <taxon>Ascomycota</taxon>
        <taxon>Pezizomycotina</taxon>
        <taxon>Leotiomycetes</taxon>
        <taxon>Leotiomycetes incertae sedis</taxon>
        <taxon>Scytalidium</taxon>
    </lineage>
</organism>
<evidence type="ECO:0000313" key="4">
    <source>
        <dbReference type="Proteomes" id="UP000258309"/>
    </source>
</evidence>
<feature type="non-terminal residue" evidence="3">
    <location>
        <position position="1"/>
    </location>
</feature>
<comment type="caution">
    <text evidence="3">The sequence shown here is derived from an EMBL/GenBank/DDBJ whole genome shotgun (WGS) entry which is preliminary data.</text>
</comment>
<reference evidence="3 4" key="1">
    <citation type="submission" date="2018-05" db="EMBL/GenBank/DDBJ databases">
        <title>Draft genome sequence of Scytalidium lignicola DSM 105466, a ubiquitous saprotrophic fungus.</title>
        <authorList>
            <person name="Buettner E."/>
            <person name="Gebauer A.M."/>
            <person name="Hofrichter M."/>
            <person name="Liers C."/>
            <person name="Kellner H."/>
        </authorList>
    </citation>
    <scope>NUCLEOTIDE SEQUENCE [LARGE SCALE GENOMIC DNA]</scope>
    <source>
        <strain evidence="3 4">DSM 105466</strain>
    </source>
</reference>
<feature type="signal peptide" evidence="1">
    <location>
        <begin position="1"/>
        <end position="18"/>
    </location>
</feature>
<dbReference type="SUPFAM" id="SSF53474">
    <property type="entry name" value="alpha/beta-Hydrolases"/>
    <property type="match status" value="1"/>
</dbReference>
<dbReference type="Proteomes" id="UP000258309">
    <property type="component" value="Unassembled WGS sequence"/>
</dbReference>
<keyword evidence="4" id="KW-1185">Reference proteome</keyword>
<dbReference type="InterPro" id="IPR000073">
    <property type="entry name" value="AB_hydrolase_1"/>
</dbReference>
<sequence>MKLPILTFILSSSVLVSATSKSCTDYTISVSVTSSNYAFSTAFEDDFQLIDFLTDATSRDNSSFHPFTGQVKQTGSYSISGTFCAPTGGAKKNTVLLLSHGLGFDRSYWHPAISPEKYSFVDFAIGKGYAVFYYDRLGVGESITVSGYVNQGTIQVAILQSLIKSIRSGKYTGSGKAPGKVVLVGHSFGRSISAGALTLEPDLADGYSYSGVNVAGFIQATGLRIAAVQHASKWGHLDNVNFNFLISSNLSYTNVIQGYVTGVDLYANINVFFKANDYDPAFAAYIDSTRSPLAINELVSLGLLPQTPVDFRGPAMVITGQYDFVFCQSQCDDILKPGAAPIFKKARAFDAVSYPGSGHALNLASNAQGAFEIITNFLQHNGL</sequence>
<dbReference type="Pfam" id="PF12697">
    <property type="entry name" value="Abhydrolase_6"/>
    <property type="match status" value="1"/>
</dbReference>
<gene>
    <name evidence="3" type="ORF">B7463_g8006</name>
</gene>
<feature type="non-terminal residue" evidence="3">
    <location>
        <position position="383"/>
    </location>
</feature>
<evidence type="ECO:0000256" key="1">
    <source>
        <dbReference type="SAM" id="SignalP"/>
    </source>
</evidence>
<keyword evidence="1" id="KW-0732">Signal</keyword>
<dbReference type="AlphaFoldDB" id="A0A3E2H4X4"/>
<feature type="domain" description="AB hydrolase-1" evidence="2">
    <location>
        <begin position="96"/>
        <end position="364"/>
    </location>
</feature>
<accession>A0A3E2H4X4</accession>
<dbReference type="InterPro" id="IPR029058">
    <property type="entry name" value="AB_hydrolase_fold"/>
</dbReference>
<name>A0A3E2H4X4_SCYLI</name>
<feature type="chain" id="PRO_5017662880" description="AB hydrolase-1 domain-containing protein" evidence="1">
    <location>
        <begin position="19"/>
        <end position="383"/>
    </location>
</feature>
<proteinExistence type="predicted"/>
<evidence type="ECO:0000259" key="2">
    <source>
        <dbReference type="Pfam" id="PF12697"/>
    </source>
</evidence>
<protein>
    <recommendedName>
        <fullName evidence="2">AB hydrolase-1 domain-containing protein</fullName>
    </recommendedName>
</protein>
<dbReference type="OMA" id="WRPNFPG"/>
<dbReference type="EMBL" id="NCSJ02000167">
    <property type="protein sequence ID" value="RFU28347.1"/>
    <property type="molecule type" value="Genomic_DNA"/>
</dbReference>